<dbReference type="GO" id="GO:0008237">
    <property type="term" value="F:metallopeptidase activity"/>
    <property type="evidence" value="ECO:0007669"/>
    <property type="project" value="InterPro"/>
</dbReference>
<keyword evidence="2" id="KW-1185">Reference proteome</keyword>
<evidence type="ECO:0000313" key="2">
    <source>
        <dbReference type="Proteomes" id="UP000054359"/>
    </source>
</evidence>
<gene>
    <name evidence="1" type="ORF">X975_13382</name>
</gene>
<keyword evidence="1" id="KW-0401">Integrin</keyword>
<dbReference type="EMBL" id="KK114651">
    <property type="protein sequence ID" value="KFM62996.1"/>
    <property type="molecule type" value="Genomic_DNA"/>
</dbReference>
<proteinExistence type="predicted"/>
<organism evidence="1 2">
    <name type="scientific">Stegodyphus mimosarum</name>
    <name type="common">African social velvet spider</name>
    <dbReference type="NCBI Taxonomy" id="407821"/>
    <lineage>
        <taxon>Eukaryota</taxon>
        <taxon>Metazoa</taxon>
        <taxon>Ecdysozoa</taxon>
        <taxon>Arthropoda</taxon>
        <taxon>Chelicerata</taxon>
        <taxon>Arachnida</taxon>
        <taxon>Araneae</taxon>
        <taxon>Araneomorphae</taxon>
        <taxon>Entelegynae</taxon>
        <taxon>Eresoidea</taxon>
        <taxon>Eresidae</taxon>
        <taxon>Stegodyphus</taxon>
    </lineage>
</organism>
<dbReference type="GO" id="GO:0007229">
    <property type="term" value="P:integrin-mediated signaling pathway"/>
    <property type="evidence" value="ECO:0007669"/>
    <property type="project" value="UniProtKB-KW"/>
</dbReference>
<dbReference type="InterPro" id="IPR024079">
    <property type="entry name" value="MetalloPept_cat_dom_sf"/>
</dbReference>
<dbReference type="SUPFAM" id="SSF55486">
    <property type="entry name" value="Metalloproteases ('zincins'), catalytic domain"/>
    <property type="match status" value="1"/>
</dbReference>
<feature type="non-terminal residue" evidence="1">
    <location>
        <position position="57"/>
    </location>
</feature>
<dbReference type="Proteomes" id="UP000054359">
    <property type="component" value="Unassembled WGS sequence"/>
</dbReference>
<reference evidence="1 2" key="1">
    <citation type="submission" date="2013-11" db="EMBL/GenBank/DDBJ databases">
        <title>Genome sequencing of Stegodyphus mimosarum.</title>
        <authorList>
            <person name="Bechsgaard J."/>
        </authorList>
    </citation>
    <scope>NUCLEOTIDE SEQUENCE [LARGE SCALE GENOMIC DNA]</scope>
</reference>
<name>A0A087TD07_STEMI</name>
<dbReference type="Gene3D" id="3.40.390.10">
    <property type="entry name" value="Collagenase (Catalytic Domain)"/>
    <property type="match status" value="1"/>
</dbReference>
<dbReference type="STRING" id="407821.A0A087TD07"/>
<dbReference type="AlphaFoldDB" id="A0A087TD07"/>
<protein>
    <submittedName>
        <fullName evidence="1">A disintegrin and metalloproteinase with thrombospondin motifs 9</fullName>
    </submittedName>
</protein>
<accession>A0A087TD07</accession>
<evidence type="ECO:0000313" key="1">
    <source>
        <dbReference type="EMBL" id="KFM62996.1"/>
    </source>
</evidence>
<sequence length="57" mass="6327">MASYHGRNLNHYILTLMSTVALIYKDPSIGNNINIAVVDIVVLDEATDRKIIDPFAP</sequence>